<organism evidence="1 2">
    <name type="scientific">Myodes glareolus</name>
    <name type="common">Bank vole</name>
    <name type="synonym">Clethrionomys glareolus</name>
    <dbReference type="NCBI Taxonomy" id="447135"/>
    <lineage>
        <taxon>Eukaryota</taxon>
        <taxon>Metazoa</taxon>
        <taxon>Chordata</taxon>
        <taxon>Craniata</taxon>
        <taxon>Vertebrata</taxon>
        <taxon>Euteleostomi</taxon>
        <taxon>Mammalia</taxon>
        <taxon>Eutheria</taxon>
        <taxon>Euarchontoglires</taxon>
        <taxon>Glires</taxon>
        <taxon>Rodentia</taxon>
        <taxon>Myomorpha</taxon>
        <taxon>Muroidea</taxon>
        <taxon>Cricetidae</taxon>
        <taxon>Arvicolinae</taxon>
        <taxon>Myodes</taxon>
    </lineage>
</organism>
<dbReference type="Gene3D" id="2.60.40.10">
    <property type="entry name" value="Immunoglobulins"/>
    <property type="match status" value="1"/>
</dbReference>
<dbReference type="Proteomes" id="UP001488838">
    <property type="component" value="Unassembled WGS sequence"/>
</dbReference>
<dbReference type="AlphaFoldDB" id="A0AAW0H429"/>
<name>A0AAW0H429_MYOGA</name>
<feature type="non-terminal residue" evidence="1">
    <location>
        <position position="1"/>
    </location>
</feature>
<comment type="caution">
    <text evidence="1">The sequence shown here is derived from an EMBL/GenBank/DDBJ whole genome shotgun (WGS) entry which is preliminary data.</text>
</comment>
<gene>
    <name evidence="1" type="ORF">U0070_021962</name>
</gene>
<accession>A0AAW0H429</accession>
<dbReference type="InterPro" id="IPR013783">
    <property type="entry name" value="Ig-like_fold"/>
</dbReference>
<sequence>GPLGTVITQSALSIPVTVEQSAKSPQLLIYLVSTQCHRVPDTFNSCDKGTDFTLKMSTTKSEDMD</sequence>
<evidence type="ECO:0000313" key="2">
    <source>
        <dbReference type="Proteomes" id="UP001488838"/>
    </source>
</evidence>
<dbReference type="SUPFAM" id="SSF48726">
    <property type="entry name" value="Immunoglobulin"/>
    <property type="match status" value="1"/>
</dbReference>
<reference evidence="1 2" key="1">
    <citation type="journal article" date="2023" name="bioRxiv">
        <title>Conserved and derived expression patterns and positive selection on dental genes reveal complex evolutionary context of ever-growing rodent molars.</title>
        <authorList>
            <person name="Calamari Z.T."/>
            <person name="Song A."/>
            <person name="Cohen E."/>
            <person name="Akter M."/>
            <person name="Roy R.D."/>
            <person name="Hallikas O."/>
            <person name="Christensen M.M."/>
            <person name="Li P."/>
            <person name="Marangoni P."/>
            <person name="Jernvall J."/>
            <person name="Klein O.D."/>
        </authorList>
    </citation>
    <scope>NUCLEOTIDE SEQUENCE [LARGE SCALE GENOMIC DNA]</scope>
    <source>
        <strain evidence="1">V071</strain>
    </source>
</reference>
<keyword evidence="2" id="KW-1185">Reference proteome</keyword>
<evidence type="ECO:0008006" key="3">
    <source>
        <dbReference type="Google" id="ProtNLM"/>
    </source>
</evidence>
<protein>
    <recommendedName>
        <fullName evidence="3">Zona pellucida glycoprotein 2</fullName>
    </recommendedName>
</protein>
<feature type="non-terminal residue" evidence="1">
    <location>
        <position position="65"/>
    </location>
</feature>
<dbReference type="InterPro" id="IPR036179">
    <property type="entry name" value="Ig-like_dom_sf"/>
</dbReference>
<evidence type="ECO:0000313" key="1">
    <source>
        <dbReference type="EMBL" id="KAK7796439.1"/>
    </source>
</evidence>
<proteinExistence type="predicted"/>
<dbReference type="EMBL" id="JBBHLL010001192">
    <property type="protein sequence ID" value="KAK7796439.1"/>
    <property type="molecule type" value="Genomic_DNA"/>
</dbReference>